<evidence type="ECO:0000259" key="10">
    <source>
        <dbReference type="Pfam" id="PF02449"/>
    </source>
</evidence>
<feature type="binding site" evidence="8">
    <location>
        <position position="315"/>
    </location>
    <ligand>
        <name>substrate</name>
    </ligand>
</feature>
<feature type="domain" description="Glycoside hydrolase family 42 N-terminal" evidence="10">
    <location>
        <begin position="18"/>
        <end position="384"/>
    </location>
</feature>
<evidence type="ECO:0000256" key="8">
    <source>
        <dbReference type="PIRSR" id="PIRSR001084-2"/>
    </source>
</evidence>
<organism evidence="12 13">
    <name type="scientific">Jonesia denitrificans (strain ATCC 14870 / DSM 20603 / BCRC 15368 / CIP 55.134 / JCM 11481 / NBRC 15587 / NCTC 10816 / Prevot 55134)</name>
    <name type="common">Listeria denitrificans</name>
    <dbReference type="NCBI Taxonomy" id="471856"/>
    <lineage>
        <taxon>Bacteria</taxon>
        <taxon>Bacillati</taxon>
        <taxon>Actinomycetota</taxon>
        <taxon>Actinomycetes</taxon>
        <taxon>Micrococcales</taxon>
        <taxon>Jonesiaceae</taxon>
        <taxon>Jonesia</taxon>
    </lineage>
</organism>
<dbReference type="Pfam" id="PF08532">
    <property type="entry name" value="Glyco_hydro_42M"/>
    <property type="match status" value="1"/>
</dbReference>
<proteinExistence type="inferred from homology"/>
<dbReference type="SUPFAM" id="SSF51445">
    <property type="entry name" value="(Trans)glycosidases"/>
    <property type="match status" value="1"/>
</dbReference>
<dbReference type="GO" id="GO:0005975">
    <property type="term" value="P:carbohydrate metabolic process"/>
    <property type="evidence" value="ECO:0007669"/>
    <property type="project" value="InterPro"/>
</dbReference>
<dbReference type="InterPro" id="IPR013738">
    <property type="entry name" value="Beta_galactosidase_Trimer"/>
</dbReference>
<keyword evidence="9" id="KW-0479">Metal-binding</keyword>
<dbReference type="GO" id="GO:0046872">
    <property type="term" value="F:metal ion binding"/>
    <property type="evidence" value="ECO:0007669"/>
    <property type="project" value="UniProtKB-KW"/>
</dbReference>
<dbReference type="CDD" id="cd03143">
    <property type="entry name" value="A4_beta-galactosidase_middle_domain"/>
    <property type="match status" value="1"/>
</dbReference>
<evidence type="ECO:0000256" key="1">
    <source>
        <dbReference type="ARBA" id="ARBA00001412"/>
    </source>
</evidence>
<evidence type="ECO:0000256" key="3">
    <source>
        <dbReference type="ARBA" id="ARBA00012756"/>
    </source>
</evidence>
<keyword evidence="5 6" id="KW-0326">Glycosidase</keyword>
<protein>
    <recommendedName>
        <fullName evidence="3 6">Beta-galactosidase</fullName>
        <shortName evidence="6">Beta-gal</shortName>
        <ecNumber evidence="3 6">3.2.1.23</ecNumber>
    </recommendedName>
</protein>
<dbReference type="InterPro" id="IPR003476">
    <property type="entry name" value="Glyco_hydro_42"/>
</dbReference>
<evidence type="ECO:0000256" key="6">
    <source>
        <dbReference type="PIRNR" id="PIRNR001084"/>
    </source>
</evidence>
<dbReference type="InterPro" id="IPR017853">
    <property type="entry name" value="GH"/>
</dbReference>
<feature type="binding site" evidence="9">
    <location>
        <position position="159"/>
    </location>
    <ligand>
        <name>Zn(2+)</name>
        <dbReference type="ChEBI" id="CHEBI:29105"/>
    </ligand>
</feature>
<dbReference type="GO" id="GO:0009341">
    <property type="term" value="C:beta-galactosidase complex"/>
    <property type="evidence" value="ECO:0007669"/>
    <property type="project" value="InterPro"/>
</dbReference>
<dbReference type="GO" id="GO:0004565">
    <property type="term" value="F:beta-galactosidase activity"/>
    <property type="evidence" value="ECO:0007669"/>
    <property type="project" value="UniProtKB-EC"/>
</dbReference>
<dbReference type="Gene3D" id="3.40.50.880">
    <property type="match status" value="1"/>
</dbReference>
<dbReference type="InterPro" id="IPR029062">
    <property type="entry name" value="Class_I_gatase-like"/>
</dbReference>
<gene>
    <name evidence="12" type="ordered locus">Jden_1764</name>
</gene>
<feature type="active site" description="Nucleophile" evidence="7">
    <location>
        <position position="307"/>
    </location>
</feature>
<reference evidence="12 13" key="1">
    <citation type="journal article" date="2009" name="Stand. Genomic Sci.">
        <title>Complete genome sequence of Jonesia denitrificans type strain (Prevot 55134).</title>
        <authorList>
            <person name="Pukall R."/>
            <person name="Gehrich-Schroter G."/>
            <person name="Lapidus A."/>
            <person name="Nolan M."/>
            <person name="Glavina Del Rio T."/>
            <person name="Lucas S."/>
            <person name="Chen F."/>
            <person name="Tice H."/>
            <person name="Pitluck S."/>
            <person name="Cheng J.F."/>
            <person name="Copeland A."/>
            <person name="Saunders E."/>
            <person name="Brettin T."/>
            <person name="Detter J.C."/>
            <person name="Bruce D."/>
            <person name="Goodwin L."/>
            <person name="Pati A."/>
            <person name="Ivanova N."/>
            <person name="Mavromatis K."/>
            <person name="Ovchinnikova G."/>
            <person name="Chen A."/>
            <person name="Palaniappan K."/>
            <person name="Land M."/>
            <person name="Hauser L."/>
            <person name="Chang Y.J."/>
            <person name="Jeffries C.D."/>
            <person name="Chain P."/>
            <person name="Goker M."/>
            <person name="Bristow J."/>
            <person name="Eisen J.A."/>
            <person name="Markowitz V."/>
            <person name="Hugenholtz P."/>
            <person name="Kyrpides N.C."/>
            <person name="Klenk H.P."/>
            <person name="Han C."/>
        </authorList>
    </citation>
    <scope>NUCLEOTIDE SEQUENCE [LARGE SCALE GENOMIC DNA]</scope>
    <source>
        <strain evidence="13">ATCC 14870 / DSM 20603 / BCRC 15368 / CIP 55.134 / JCM 11481 / NBRC 15587 / NCTC 10816 / Prevot 55134</strain>
    </source>
</reference>
<evidence type="ECO:0000259" key="11">
    <source>
        <dbReference type="Pfam" id="PF08532"/>
    </source>
</evidence>
<dbReference type="HOGENOM" id="CLU_012430_1_1_11"/>
<evidence type="ECO:0000256" key="9">
    <source>
        <dbReference type="PIRSR" id="PIRSR001084-3"/>
    </source>
</evidence>
<dbReference type="Pfam" id="PF02449">
    <property type="entry name" value="Glyco_hydro_42"/>
    <property type="match status" value="1"/>
</dbReference>
<evidence type="ECO:0000256" key="7">
    <source>
        <dbReference type="PIRSR" id="PIRSR001084-1"/>
    </source>
</evidence>
<dbReference type="CAZy" id="GH42">
    <property type="family name" value="Glycoside Hydrolase Family 42"/>
</dbReference>
<dbReference type="AlphaFoldDB" id="C7QZA9"/>
<feature type="active site" description="Proton donor" evidence="7">
    <location>
        <position position="154"/>
    </location>
</feature>
<dbReference type="Gene3D" id="3.20.20.80">
    <property type="entry name" value="Glycosidases"/>
    <property type="match status" value="1"/>
</dbReference>
<evidence type="ECO:0000256" key="2">
    <source>
        <dbReference type="ARBA" id="ARBA00005940"/>
    </source>
</evidence>
<feature type="binding site" evidence="8">
    <location>
        <position position="115"/>
    </location>
    <ligand>
        <name>substrate</name>
    </ligand>
</feature>
<sequence length="686" mass="76203">MHRSGRPPLGHRIAYGGDYSPEQWDPDTWRDDIALMRTAGVTLITLGVFSWADLEPHPGTYTFDWLDDVINALHDAGIAVDLATPTASPPPWMGHLHPDTLARDRDGHTMHWGSRNHFSPASATYRDYCARIVTQLVTRYVHHPAVVMWHIGNEYGQLCYSDEAATRFRNWLLERYHSIDALNDAWGTSFWSQRYGSFDEVIPPRSAPYLINPGLNLDYQRFSSDLMRDCLREQRDIIRAADPHAVITTNFMGFFPLVNYPTWVNDLDIISDDIYPDPTNERSYHDTALAHTLMRSLANGKPWMLMEQAVSAVNWRPHNVPKPVHQTRREALTAVARGARGICYFQWRASAVGSERFHSAMLPHQGPNTPHFESVCALGRELEHLSTVLPHDDNLLPHVRVALVFTWENWWATREPALPTHQLDAYAVLRRWFTALHDLGVTVDIVPPGPHLTQYDVVAVPNLYQANDSDVEALRAVSEAGHTLILGPFSGIAHGDGHIHAGYFPVPLADLTGTHGQQWVPLGHATQFTLGVDSLPVPRYADHITLASATATAVASFPADAPHGLANAPAVVHNPATDVWTLAADLDSPALKALFTRILPPDLMPGRDLPDGVEVISGALHTLIVNHTDTAHTVALASLAGHNRRHPWVGQWHDALTMTSYDGSNTVHVPAYDAVFLVAANALDRI</sequence>
<keyword evidence="4 6" id="KW-0378">Hydrolase</keyword>
<keyword evidence="9" id="KW-0862">Zinc</keyword>
<dbReference type="SUPFAM" id="SSF52317">
    <property type="entry name" value="Class I glutamine amidotransferase-like"/>
    <property type="match status" value="1"/>
</dbReference>
<dbReference type="EMBL" id="CP001706">
    <property type="protein sequence ID" value="ACV09407.1"/>
    <property type="molecule type" value="Genomic_DNA"/>
</dbReference>
<feature type="binding site" evidence="8">
    <location>
        <position position="153"/>
    </location>
    <ligand>
        <name>substrate</name>
    </ligand>
</feature>
<comment type="catalytic activity">
    <reaction evidence="1 6">
        <text>Hydrolysis of terminal non-reducing beta-D-galactose residues in beta-D-galactosides.</text>
        <dbReference type="EC" id="3.2.1.23"/>
    </reaction>
</comment>
<dbReference type="KEGG" id="jde:Jden_1764"/>
<dbReference type="Proteomes" id="UP000000628">
    <property type="component" value="Chromosome"/>
</dbReference>
<evidence type="ECO:0000256" key="4">
    <source>
        <dbReference type="ARBA" id="ARBA00022801"/>
    </source>
</evidence>
<dbReference type="PANTHER" id="PTHR36447">
    <property type="entry name" value="BETA-GALACTOSIDASE GANA"/>
    <property type="match status" value="1"/>
</dbReference>
<feature type="domain" description="Beta-galactosidase trimerisation" evidence="11">
    <location>
        <begin position="400"/>
        <end position="599"/>
    </location>
</feature>
<keyword evidence="13" id="KW-1185">Reference proteome</keyword>
<name>C7QZA9_JONDD</name>
<evidence type="ECO:0000313" key="12">
    <source>
        <dbReference type="EMBL" id="ACV09407.1"/>
    </source>
</evidence>
<dbReference type="STRING" id="471856.Jden_1764"/>
<dbReference type="EC" id="3.2.1.23" evidence="3 6"/>
<accession>C7QZA9</accession>
<dbReference type="eggNOG" id="COG1874">
    <property type="taxonomic scope" value="Bacteria"/>
</dbReference>
<dbReference type="PIRSF" id="PIRSF001084">
    <property type="entry name" value="B-galactosidase"/>
    <property type="match status" value="1"/>
</dbReference>
<dbReference type="PANTHER" id="PTHR36447:SF1">
    <property type="entry name" value="BETA-GALACTOSIDASE GANA"/>
    <property type="match status" value="1"/>
</dbReference>
<evidence type="ECO:0000313" key="13">
    <source>
        <dbReference type="Proteomes" id="UP000000628"/>
    </source>
</evidence>
<dbReference type="InterPro" id="IPR013529">
    <property type="entry name" value="Glyco_hydro_42_N"/>
</dbReference>
<evidence type="ECO:0000256" key="5">
    <source>
        <dbReference type="ARBA" id="ARBA00023295"/>
    </source>
</evidence>
<comment type="similarity">
    <text evidence="2 6">Belongs to the glycosyl hydrolase 42 family.</text>
</comment>